<accession>A0A4U3AFD7</accession>
<dbReference type="SUPFAM" id="SSF56801">
    <property type="entry name" value="Acetyl-CoA synthetase-like"/>
    <property type="match status" value="1"/>
</dbReference>
<dbReference type="PANTHER" id="PTHR43767:SF1">
    <property type="entry name" value="NONRIBOSOMAL PEPTIDE SYNTHASE PES1 (EUROFUNG)-RELATED"/>
    <property type="match status" value="1"/>
</dbReference>
<evidence type="ECO:0000313" key="2">
    <source>
        <dbReference type="EMBL" id="TKI85870.1"/>
    </source>
</evidence>
<proteinExistence type="predicted"/>
<feature type="domain" description="AMP-dependent synthetase/ligase" evidence="1">
    <location>
        <begin position="2"/>
        <end position="107"/>
    </location>
</feature>
<dbReference type="Proteomes" id="UP000305222">
    <property type="component" value="Unassembled WGS sequence"/>
</dbReference>
<name>A0A4U3AFD7_9BACI</name>
<dbReference type="PANTHER" id="PTHR43767">
    <property type="entry name" value="LONG-CHAIN-FATTY-ACID--COA LIGASE"/>
    <property type="match status" value="1"/>
</dbReference>
<dbReference type="InterPro" id="IPR042099">
    <property type="entry name" value="ANL_N_sf"/>
</dbReference>
<gene>
    <name evidence="2" type="ORF">FC699_30310</name>
</gene>
<evidence type="ECO:0000313" key="3">
    <source>
        <dbReference type="Proteomes" id="UP000305222"/>
    </source>
</evidence>
<dbReference type="InterPro" id="IPR050237">
    <property type="entry name" value="ATP-dep_AMP-bd_enzyme"/>
</dbReference>
<reference evidence="2 3" key="1">
    <citation type="journal article" date="2019" name="Environ. Microbiol.">
        <title>An active ?-lactamase is a part of an orchestrated cell wall stress resistance network of Bacillus subtilis and related rhizosphere species.</title>
        <authorList>
            <person name="Bucher T."/>
            <person name="Keren-Paz A."/>
            <person name="Hausser J."/>
            <person name="Olender T."/>
            <person name="Cytryn E."/>
            <person name="Kolodkin-Gal I."/>
        </authorList>
    </citation>
    <scope>NUCLEOTIDE SEQUENCE [LARGE SCALE GENOMIC DNA]</scope>
    <source>
        <strain evidence="2 3">I5</strain>
    </source>
</reference>
<dbReference type="EMBL" id="SZON01002554">
    <property type="protein sequence ID" value="TKI85870.1"/>
    <property type="molecule type" value="Genomic_DNA"/>
</dbReference>
<dbReference type="Gene3D" id="3.40.50.12780">
    <property type="entry name" value="N-terminal domain of ligase-like"/>
    <property type="match status" value="1"/>
</dbReference>
<evidence type="ECO:0000259" key="1">
    <source>
        <dbReference type="Pfam" id="PF00501"/>
    </source>
</evidence>
<feature type="non-terminal residue" evidence="2">
    <location>
        <position position="127"/>
    </location>
</feature>
<organism evidence="2 3">
    <name type="scientific">Bacillus wiedmannii</name>
    <dbReference type="NCBI Taxonomy" id="1890302"/>
    <lineage>
        <taxon>Bacteria</taxon>
        <taxon>Bacillati</taxon>
        <taxon>Bacillota</taxon>
        <taxon>Bacilli</taxon>
        <taxon>Bacillales</taxon>
        <taxon>Bacillaceae</taxon>
        <taxon>Bacillus</taxon>
        <taxon>Bacillus cereus group</taxon>
    </lineage>
</organism>
<dbReference type="GO" id="GO:0016874">
    <property type="term" value="F:ligase activity"/>
    <property type="evidence" value="ECO:0007669"/>
    <property type="project" value="UniProtKB-KW"/>
</dbReference>
<dbReference type="InterPro" id="IPR000873">
    <property type="entry name" value="AMP-dep_synth/lig_dom"/>
</dbReference>
<dbReference type="Pfam" id="PF00501">
    <property type="entry name" value="AMP-binding"/>
    <property type="match status" value="1"/>
</dbReference>
<comment type="caution">
    <text evidence="2">The sequence shown here is derived from an EMBL/GenBank/DDBJ whole genome shotgun (WGS) entry which is preliminary data.</text>
</comment>
<dbReference type="AlphaFoldDB" id="A0A4U3AFD7"/>
<keyword evidence="2" id="KW-0436">Ligase</keyword>
<sequence>MQSPNLEALVGGEKKYSFQQYNERVNQLAHYLLQSGVQKGDRIGILCKNNHPFPSVMMASLKIGAVCIPLNHQLTAFELETIVKEAKLKVLVIDEEFKEILLKIDAVKEIPYVIKTTEEGFGSFELT</sequence>
<protein>
    <submittedName>
        <fullName evidence="2">Long-chain fatty acid--CoA ligase</fullName>
    </submittedName>
</protein>